<dbReference type="EMBL" id="BDME01000006">
    <property type="protein sequence ID" value="GAX88279.1"/>
    <property type="molecule type" value="Genomic_DNA"/>
</dbReference>
<keyword evidence="9" id="KW-1185">Reference proteome</keyword>
<proteinExistence type="predicted"/>
<dbReference type="PANTHER" id="PTHR42709:SF6">
    <property type="entry name" value="UNDECAPRENYL PHOSPHATE TRANSPORTER A"/>
    <property type="match status" value="1"/>
</dbReference>
<feature type="transmembrane region" description="Helical" evidence="6">
    <location>
        <begin position="12"/>
        <end position="33"/>
    </location>
</feature>
<dbReference type="Pfam" id="PF09335">
    <property type="entry name" value="VTT_dom"/>
    <property type="match status" value="1"/>
</dbReference>
<feature type="domain" description="VTT" evidence="7">
    <location>
        <begin position="33"/>
        <end position="154"/>
    </location>
</feature>
<keyword evidence="2" id="KW-1003">Cell membrane</keyword>
<organism evidence="8 9">
    <name type="scientific">Lebetimonas natsushimae</name>
    <dbReference type="NCBI Taxonomy" id="1936991"/>
    <lineage>
        <taxon>Bacteria</taxon>
        <taxon>Pseudomonadati</taxon>
        <taxon>Campylobacterota</taxon>
        <taxon>Epsilonproteobacteria</taxon>
        <taxon>Nautiliales</taxon>
        <taxon>Nautiliaceae</taxon>
        <taxon>Lebetimonas</taxon>
    </lineage>
</organism>
<dbReference type="PANTHER" id="PTHR42709">
    <property type="entry name" value="ALKALINE PHOSPHATASE LIKE PROTEIN"/>
    <property type="match status" value="1"/>
</dbReference>
<evidence type="ECO:0000313" key="8">
    <source>
        <dbReference type="EMBL" id="GAX88279.1"/>
    </source>
</evidence>
<comment type="caution">
    <text evidence="8">The sequence shown here is derived from an EMBL/GenBank/DDBJ whole genome shotgun (WGS) entry which is preliminary data.</text>
</comment>
<evidence type="ECO:0000256" key="2">
    <source>
        <dbReference type="ARBA" id="ARBA00022475"/>
    </source>
</evidence>
<name>A0A292YH95_9BACT</name>
<keyword evidence="5 6" id="KW-0472">Membrane</keyword>
<feature type="transmembrane region" description="Helical" evidence="6">
    <location>
        <begin position="53"/>
        <end position="75"/>
    </location>
</feature>
<feature type="transmembrane region" description="Helical" evidence="6">
    <location>
        <begin position="166"/>
        <end position="186"/>
    </location>
</feature>
<sequence>MESIVDFLIDTIGNWGYIGIFILMFLESSFFPFPSEIVMIPSGYLAYKGEMNLFLVVVSGILGALTGAWFNYLLADKYGRKFLEKFINSKKLNKLDTFFEKHGHISMFSGRLIPGVRQYISFPAGLAKMNGLIFSFFTALGSLIWILVLVGLGYFIGQNQELIHKYLMEITVITLIILAVIIFIYYKYQKAKK</sequence>
<comment type="subcellular location">
    <subcellularLocation>
        <location evidence="1">Cell membrane</location>
        <topology evidence="1">Multi-pass membrane protein</topology>
    </subcellularLocation>
</comment>
<keyword evidence="3 6" id="KW-0812">Transmembrane</keyword>
<evidence type="ECO:0000256" key="1">
    <source>
        <dbReference type="ARBA" id="ARBA00004651"/>
    </source>
</evidence>
<dbReference type="OrthoDB" id="9813426at2"/>
<dbReference type="AlphaFoldDB" id="A0A292YH95"/>
<dbReference type="GO" id="GO:0005886">
    <property type="term" value="C:plasma membrane"/>
    <property type="evidence" value="ECO:0007669"/>
    <property type="project" value="UniProtKB-SubCell"/>
</dbReference>
<evidence type="ECO:0000256" key="4">
    <source>
        <dbReference type="ARBA" id="ARBA00022989"/>
    </source>
</evidence>
<evidence type="ECO:0000256" key="3">
    <source>
        <dbReference type="ARBA" id="ARBA00022692"/>
    </source>
</evidence>
<evidence type="ECO:0000256" key="6">
    <source>
        <dbReference type="SAM" id="Phobius"/>
    </source>
</evidence>
<evidence type="ECO:0000259" key="7">
    <source>
        <dbReference type="Pfam" id="PF09335"/>
    </source>
</evidence>
<evidence type="ECO:0000256" key="5">
    <source>
        <dbReference type="ARBA" id="ARBA00023136"/>
    </source>
</evidence>
<dbReference type="RefSeq" id="WP_096260111.1">
    <property type="nucleotide sequence ID" value="NZ_BDME01000006.1"/>
</dbReference>
<reference evidence="8 9" key="1">
    <citation type="journal article" date="2017" name="Syst. Appl. Microbiol.">
        <title>Lebetimonas natsushimae sp. nov., a novel strictly anaerobic, moderately thermophilic chemoautotroph isolated from a deep-sea hydrothermal vent polychaete nest in the Mid-Okinawa Trough.</title>
        <authorList>
            <person name="Nagata R."/>
            <person name="Takaki Y."/>
            <person name="Tame A."/>
            <person name="Nunoura T."/>
            <person name="Muto H."/>
            <person name="Mino S."/>
            <person name="Sawayama S."/>
            <person name="Takai K."/>
            <person name="Nakagawa S."/>
        </authorList>
    </citation>
    <scope>NUCLEOTIDE SEQUENCE [LARGE SCALE GENOMIC DNA]</scope>
    <source>
        <strain evidence="8 9">HS1857</strain>
    </source>
</reference>
<feature type="transmembrane region" description="Helical" evidence="6">
    <location>
        <begin position="132"/>
        <end position="154"/>
    </location>
</feature>
<protein>
    <recommendedName>
        <fullName evidence="7">VTT domain-containing protein</fullName>
    </recommendedName>
</protein>
<dbReference type="Proteomes" id="UP000217944">
    <property type="component" value="Unassembled WGS sequence"/>
</dbReference>
<accession>A0A292YH95</accession>
<gene>
    <name evidence="8" type="ORF">LNAT_P1574</name>
</gene>
<evidence type="ECO:0000313" key="9">
    <source>
        <dbReference type="Proteomes" id="UP000217944"/>
    </source>
</evidence>
<keyword evidence="4 6" id="KW-1133">Transmembrane helix</keyword>
<dbReference type="InterPro" id="IPR032816">
    <property type="entry name" value="VTT_dom"/>
</dbReference>
<dbReference type="InterPro" id="IPR051311">
    <property type="entry name" value="DedA_domain"/>
</dbReference>